<keyword evidence="4" id="KW-1015">Disulfide bond</keyword>
<dbReference type="InterPro" id="IPR051940">
    <property type="entry name" value="Chitin_bind-dev_reg"/>
</dbReference>
<gene>
    <name evidence="8" type="ORF">HCN44_008676</name>
</gene>
<feature type="chain" id="PRO_5032371406" description="Chitin-binding type-2 domain-containing protein" evidence="6">
    <location>
        <begin position="21"/>
        <end position="236"/>
    </location>
</feature>
<proteinExistence type="predicted"/>
<dbReference type="SMART" id="SM00494">
    <property type="entry name" value="ChtBD2"/>
    <property type="match status" value="3"/>
</dbReference>
<evidence type="ECO:0000256" key="5">
    <source>
        <dbReference type="ARBA" id="ARBA00023180"/>
    </source>
</evidence>
<keyword evidence="9" id="KW-1185">Reference proteome</keyword>
<dbReference type="OrthoDB" id="439917at2759"/>
<dbReference type="Proteomes" id="UP000639338">
    <property type="component" value="Unassembled WGS sequence"/>
</dbReference>
<reference evidence="8 9" key="1">
    <citation type="submission" date="2020-08" db="EMBL/GenBank/DDBJ databases">
        <title>Aphidius gifuensis genome sequencing and assembly.</title>
        <authorList>
            <person name="Du Z."/>
        </authorList>
    </citation>
    <scope>NUCLEOTIDE SEQUENCE [LARGE SCALE GENOMIC DNA]</scope>
    <source>
        <strain evidence="8">YNYX2018</strain>
        <tissue evidence="8">Adults</tissue>
    </source>
</reference>
<dbReference type="GO" id="GO:0005576">
    <property type="term" value="C:extracellular region"/>
    <property type="evidence" value="ECO:0007669"/>
    <property type="project" value="InterPro"/>
</dbReference>
<accession>A0A835CN89</accession>
<dbReference type="InterPro" id="IPR002557">
    <property type="entry name" value="Chitin-bd_dom"/>
</dbReference>
<keyword evidence="5" id="KW-0325">Glycoprotein</keyword>
<protein>
    <recommendedName>
        <fullName evidence="7">Chitin-binding type-2 domain-containing protein</fullName>
    </recommendedName>
</protein>
<evidence type="ECO:0000313" key="9">
    <source>
        <dbReference type="Proteomes" id="UP000639338"/>
    </source>
</evidence>
<evidence type="ECO:0000256" key="1">
    <source>
        <dbReference type="ARBA" id="ARBA00022669"/>
    </source>
</evidence>
<dbReference type="EMBL" id="JACMRX010000005">
    <property type="protein sequence ID" value="KAF7990002.1"/>
    <property type="molecule type" value="Genomic_DNA"/>
</dbReference>
<evidence type="ECO:0000256" key="6">
    <source>
        <dbReference type="SAM" id="SignalP"/>
    </source>
</evidence>
<sequence length="236" mass="26394">MAKLMIVGYYFLLLIISITAQSQSQFQCPDGTGKSFYADSEQCDLYYVCQDGIAEEKLCKDGLVFRDDNHKKELCDLPANVPCGDRNLLQQPQPSKGCPRANGYFKHEDPSMCDRFVNCIDGVASVMPCPPGLIYDDKMSACIWAIDSEKPCHSKRDQLDDGFICPDEVVSGPGGLLQPHPTYPHPDDCAKFYICRNGVQPQKGQCDVGTVYDELTFRCNDPENVPGCEDYYKEKN</sequence>
<evidence type="ECO:0000256" key="3">
    <source>
        <dbReference type="ARBA" id="ARBA00022737"/>
    </source>
</evidence>
<organism evidence="8 9">
    <name type="scientific">Aphidius gifuensis</name>
    <name type="common">Parasitoid wasp</name>
    <dbReference type="NCBI Taxonomy" id="684658"/>
    <lineage>
        <taxon>Eukaryota</taxon>
        <taxon>Metazoa</taxon>
        <taxon>Ecdysozoa</taxon>
        <taxon>Arthropoda</taxon>
        <taxon>Hexapoda</taxon>
        <taxon>Insecta</taxon>
        <taxon>Pterygota</taxon>
        <taxon>Neoptera</taxon>
        <taxon>Endopterygota</taxon>
        <taxon>Hymenoptera</taxon>
        <taxon>Apocrita</taxon>
        <taxon>Ichneumonoidea</taxon>
        <taxon>Braconidae</taxon>
        <taxon>Aphidiinae</taxon>
        <taxon>Aphidius</taxon>
    </lineage>
</organism>
<dbReference type="Pfam" id="PF01607">
    <property type="entry name" value="CBM_14"/>
    <property type="match status" value="3"/>
</dbReference>
<evidence type="ECO:0000256" key="4">
    <source>
        <dbReference type="ARBA" id="ARBA00023157"/>
    </source>
</evidence>
<keyword evidence="1" id="KW-0147">Chitin-binding</keyword>
<dbReference type="GO" id="GO:0008061">
    <property type="term" value="F:chitin binding"/>
    <property type="evidence" value="ECO:0007669"/>
    <property type="project" value="UniProtKB-KW"/>
</dbReference>
<dbReference type="PROSITE" id="PS50940">
    <property type="entry name" value="CHIT_BIND_II"/>
    <property type="match status" value="3"/>
</dbReference>
<dbReference type="SUPFAM" id="SSF57625">
    <property type="entry name" value="Invertebrate chitin-binding proteins"/>
    <property type="match status" value="3"/>
</dbReference>
<feature type="domain" description="Chitin-binding type-2" evidence="7">
    <location>
        <begin position="95"/>
        <end position="154"/>
    </location>
</feature>
<evidence type="ECO:0000259" key="7">
    <source>
        <dbReference type="PROSITE" id="PS50940"/>
    </source>
</evidence>
<keyword evidence="3" id="KW-0677">Repeat</keyword>
<feature type="domain" description="Chitin-binding type-2" evidence="7">
    <location>
        <begin position="162"/>
        <end position="230"/>
    </location>
</feature>
<comment type="caution">
    <text evidence="8">The sequence shown here is derived from an EMBL/GenBank/DDBJ whole genome shotgun (WGS) entry which is preliminary data.</text>
</comment>
<feature type="domain" description="Chitin-binding type-2" evidence="7">
    <location>
        <begin position="25"/>
        <end position="85"/>
    </location>
</feature>
<dbReference type="Gene3D" id="2.170.140.10">
    <property type="entry name" value="Chitin binding domain"/>
    <property type="match status" value="3"/>
</dbReference>
<dbReference type="InterPro" id="IPR036508">
    <property type="entry name" value="Chitin-bd_dom_sf"/>
</dbReference>
<keyword evidence="2 6" id="KW-0732">Signal</keyword>
<evidence type="ECO:0000256" key="2">
    <source>
        <dbReference type="ARBA" id="ARBA00022729"/>
    </source>
</evidence>
<dbReference type="PANTHER" id="PTHR23301:SF110">
    <property type="entry name" value="LD43683P-RELATED"/>
    <property type="match status" value="1"/>
</dbReference>
<dbReference type="PANTHER" id="PTHR23301">
    <property type="entry name" value="CHITIN BINDING PERITROPHIN-A"/>
    <property type="match status" value="1"/>
</dbReference>
<dbReference type="AlphaFoldDB" id="A0A835CN89"/>
<evidence type="ECO:0000313" key="8">
    <source>
        <dbReference type="EMBL" id="KAF7990002.1"/>
    </source>
</evidence>
<feature type="signal peptide" evidence="6">
    <location>
        <begin position="1"/>
        <end position="20"/>
    </location>
</feature>
<name>A0A835CN89_APHGI</name>